<dbReference type="InterPro" id="IPR027417">
    <property type="entry name" value="P-loop_NTPase"/>
</dbReference>
<evidence type="ECO:0000313" key="3">
    <source>
        <dbReference type="Proteomes" id="UP000027178"/>
    </source>
</evidence>
<dbReference type="SUPFAM" id="SSF52540">
    <property type="entry name" value="P-loop containing nucleoside triphosphate hydrolases"/>
    <property type="match status" value="1"/>
</dbReference>
<accession>A0A066YZE8</accession>
<reference evidence="2 3" key="1">
    <citation type="submission" date="2014-05" db="EMBL/GenBank/DDBJ databases">
        <title>Draft Genome Sequence of Kitasatospora cheerisanensis KCTC 2395.</title>
        <authorList>
            <person name="Nam D.H."/>
        </authorList>
    </citation>
    <scope>NUCLEOTIDE SEQUENCE [LARGE SCALE GENOMIC DNA]</scope>
    <source>
        <strain evidence="2 3">KCTC 2395</strain>
    </source>
</reference>
<dbReference type="AlphaFoldDB" id="A0A066YZE8"/>
<dbReference type="PRINTS" id="PR00364">
    <property type="entry name" value="DISEASERSIST"/>
</dbReference>
<dbReference type="SUPFAM" id="SSF48452">
    <property type="entry name" value="TPR-like"/>
    <property type="match status" value="2"/>
</dbReference>
<comment type="caution">
    <text evidence="2">The sequence shown here is derived from an EMBL/GenBank/DDBJ whole genome shotgun (WGS) entry which is preliminary data.</text>
</comment>
<dbReference type="Gene3D" id="3.40.50.300">
    <property type="entry name" value="P-loop containing nucleotide triphosphate hydrolases"/>
    <property type="match status" value="1"/>
</dbReference>
<dbReference type="EMBL" id="JNBY01000068">
    <property type="protein sequence ID" value="KDN86602.1"/>
    <property type="molecule type" value="Genomic_DNA"/>
</dbReference>
<dbReference type="eggNOG" id="COG3903">
    <property type="taxonomic scope" value="Bacteria"/>
</dbReference>
<dbReference type="Gene3D" id="1.25.40.10">
    <property type="entry name" value="Tetratricopeptide repeat domain"/>
    <property type="match status" value="2"/>
</dbReference>
<evidence type="ECO:0000313" key="2">
    <source>
        <dbReference type="EMBL" id="KDN86602.1"/>
    </source>
</evidence>
<gene>
    <name evidence="2" type="ORF">KCH_16980</name>
</gene>
<sequence length="765" mass="83091">MSGGIHLHGRTEPEAGFPTPRQLPSGVRDFVNRTDELRVLDAVPDGAEHAPVYVIAGTAGAGKTSLALRWAHRARARFPDGQLYVNLRGYDPGQPVTAREALGRFLVSLGVPAASVPADQDAAAALYRSLLADRRVLVVLDNAASVGQVRPLLPGGAGSLALVTSRSRLSGLAVRDGARRLTVGTLPEPEAVALLRTVTADHRPDDDPADLTELARLCALLPLALRIAAERAASLPHLALGELIADLRDESALWDVLSVGDEEESDAVRTVFAWSYRALPEPAARLFRRLGLHPGPEFGLHAAAALAESTTGRTRQLLDTLVGAHLVEQTAPDRFQFHDLLRAYATDQARHEESPEARQAALRRVLDWYLHTADAAQQWLSPAEARLPLDPPADGVQPLAFADRNAAADWAERDRANLLHTVRSADGAGKDRHTWQLAAALWNAPAATAPGGDWIPAGRLGLAAAERLRDRAAQALLLTDLGMAHTQVNRLDAALDHHRGALALWRELGDPVNEAHALNLLGVTHLRGRQLDEAAPYFERAMAAFRRLGEAHWETTALANLAGAHQHAGRTAEARAAAERALAAYRASGDRRGEGNVLRMLSDILREQGETEQALTLAQAAVEIALNLRNHRLEAFWLLALGDSRRDVGEYAEALDAYHRSAVLHRRLGDRSREALAWHGAGETYLRLDRPEDAAGFFRRAAGNHRELGDGWYEALDLDGLARALHGRDAEAARRHWAAALALLADRSDPRAVRQRDRIERSLTS</sequence>
<protein>
    <submittedName>
        <fullName evidence="2">Uncharacterized protein</fullName>
    </submittedName>
</protein>
<dbReference type="Proteomes" id="UP000027178">
    <property type="component" value="Unassembled WGS sequence"/>
</dbReference>
<dbReference type="RefSeq" id="WP_084223367.1">
    <property type="nucleotide sequence ID" value="NZ_KK853997.1"/>
</dbReference>
<dbReference type="InterPro" id="IPR011990">
    <property type="entry name" value="TPR-like_helical_dom_sf"/>
</dbReference>
<organism evidence="2 3">
    <name type="scientific">Kitasatospora cheerisanensis KCTC 2395</name>
    <dbReference type="NCBI Taxonomy" id="1348663"/>
    <lineage>
        <taxon>Bacteria</taxon>
        <taxon>Bacillati</taxon>
        <taxon>Actinomycetota</taxon>
        <taxon>Actinomycetes</taxon>
        <taxon>Kitasatosporales</taxon>
        <taxon>Streptomycetaceae</taxon>
        <taxon>Kitasatospora</taxon>
    </lineage>
</organism>
<dbReference type="PANTHER" id="PTHR47691">
    <property type="entry name" value="REGULATOR-RELATED"/>
    <property type="match status" value="1"/>
</dbReference>
<dbReference type="HOGENOM" id="CLU_004665_2_1_11"/>
<dbReference type="Pfam" id="PF13424">
    <property type="entry name" value="TPR_12"/>
    <property type="match status" value="3"/>
</dbReference>
<feature type="region of interest" description="Disordered" evidence="1">
    <location>
        <begin position="1"/>
        <end position="26"/>
    </location>
</feature>
<dbReference type="PANTHER" id="PTHR47691:SF3">
    <property type="entry name" value="HTH-TYPE TRANSCRIPTIONAL REGULATOR RV0890C-RELATED"/>
    <property type="match status" value="1"/>
</dbReference>
<dbReference type="InterPro" id="IPR019734">
    <property type="entry name" value="TPR_rpt"/>
</dbReference>
<keyword evidence="3" id="KW-1185">Reference proteome</keyword>
<name>A0A066YZE8_9ACTN</name>
<evidence type="ECO:0000256" key="1">
    <source>
        <dbReference type="SAM" id="MobiDB-lite"/>
    </source>
</evidence>
<dbReference type="SMART" id="SM00028">
    <property type="entry name" value="TPR"/>
    <property type="match status" value="6"/>
</dbReference>
<dbReference type="OrthoDB" id="581105at2"/>
<proteinExistence type="predicted"/>
<dbReference type="PATRIC" id="fig|1348663.4.peg.1632"/>